<evidence type="ECO:0000313" key="2">
    <source>
        <dbReference type="EMBL" id="KAF0920566.1"/>
    </source>
</evidence>
<organism evidence="2 3">
    <name type="scientific">Oryza meyeriana var. granulata</name>
    <dbReference type="NCBI Taxonomy" id="110450"/>
    <lineage>
        <taxon>Eukaryota</taxon>
        <taxon>Viridiplantae</taxon>
        <taxon>Streptophyta</taxon>
        <taxon>Embryophyta</taxon>
        <taxon>Tracheophyta</taxon>
        <taxon>Spermatophyta</taxon>
        <taxon>Magnoliopsida</taxon>
        <taxon>Liliopsida</taxon>
        <taxon>Poales</taxon>
        <taxon>Poaceae</taxon>
        <taxon>BOP clade</taxon>
        <taxon>Oryzoideae</taxon>
        <taxon>Oryzeae</taxon>
        <taxon>Oryzinae</taxon>
        <taxon>Oryza</taxon>
        <taxon>Oryza meyeriana</taxon>
    </lineage>
</organism>
<feature type="compositionally biased region" description="Basic and acidic residues" evidence="1">
    <location>
        <begin position="55"/>
        <end position="70"/>
    </location>
</feature>
<evidence type="ECO:0000313" key="3">
    <source>
        <dbReference type="Proteomes" id="UP000479710"/>
    </source>
</evidence>
<gene>
    <name evidence="2" type="ORF">E2562_035675</name>
</gene>
<comment type="caution">
    <text evidence="2">The sequence shown here is derived from an EMBL/GenBank/DDBJ whole genome shotgun (WGS) entry which is preliminary data.</text>
</comment>
<proteinExistence type="predicted"/>
<protein>
    <submittedName>
        <fullName evidence="2">Uncharacterized protein</fullName>
    </submittedName>
</protein>
<dbReference type="AlphaFoldDB" id="A0A6G1E7M4"/>
<accession>A0A6G1E7M4</accession>
<dbReference type="EMBL" id="SPHZ02000005">
    <property type="protein sequence ID" value="KAF0920566.1"/>
    <property type="molecule type" value="Genomic_DNA"/>
</dbReference>
<feature type="compositionally biased region" description="Polar residues" evidence="1">
    <location>
        <begin position="71"/>
        <end position="84"/>
    </location>
</feature>
<name>A0A6G1E7M4_9ORYZ</name>
<keyword evidence="3" id="KW-1185">Reference proteome</keyword>
<sequence length="107" mass="11515">MRSQLAVSPPDKLDDQNQAGSLQELAKSKDMSQLAVSPPDKLDDQNQAGSLQELAKSKDMSGDHEQDEGHTSSLPRLVASSSPQGSPPYIQSEEPILLERQEDGCVA</sequence>
<dbReference type="Proteomes" id="UP000479710">
    <property type="component" value="Unassembled WGS sequence"/>
</dbReference>
<evidence type="ECO:0000256" key="1">
    <source>
        <dbReference type="SAM" id="MobiDB-lite"/>
    </source>
</evidence>
<feature type="region of interest" description="Disordered" evidence="1">
    <location>
        <begin position="1"/>
        <end position="107"/>
    </location>
</feature>
<reference evidence="2 3" key="1">
    <citation type="submission" date="2019-11" db="EMBL/GenBank/DDBJ databases">
        <title>Whole genome sequence of Oryza granulata.</title>
        <authorList>
            <person name="Li W."/>
        </authorList>
    </citation>
    <scope>NUCLEOTIDE SEQUENCE [LARGE SCALE GENOMIC DNA]</scope>
    <source>
        <strain evidence="3">cv. Menghai</strain>
        <tissue evidence="2">Leaf</tissue>
    </source>
</reference>
<feature type="compositionally biased region" description="Basic and acidic residues" evidence="1">
    <location>
        <begin position="97"/>
        <end position="107"/>
    </location>
</feature>